<dbReference type="PANTHER" id="PTHR48090">
    <property type="entry name" value="UNDECAPRENYL-PHOSPHATE 4-DEOXY-4-FORMAMIDO-L-ARABINOSE TRANSFERASE-RELATED"/>
    <property type="match status" value="1"/>
</dbReference>
<comment type="caution">
    <text evidence="12">The sequence shown here is derived from an EMBL/GenBank/DDBJ whole genome shotgun (WGS) entry which is preliminary data.</text>
</comment>
<feature type="region of interest" description="Disordered" evidence="9">
    <location>
        <begin position="320"/>
        <end position="344"/>
    </location>
</feature>
<comment type="subcellular location">
    <subcellularLocation>
        <location evidence="1">Cell membrane</location>
        <topology evidence="1">Multi-pass membrane protein</topology>
    </subcellularLocation>
</comment>
<feature type="domain" description="Glycosyltransferase 2-like" evidence="11">
    <location>
        <begin position="5"/>
        <end position="165"/>
    </location>
</feature>
<feature type="compositionally biased region" description="Polar residues" evidence="9">
    <location>
        <begin position="320"/>
        <end position="334"/>
    </location>
</feature>
<dbReference type="FunFam" id="3.90.550.10:FF:000079">
    <property type="entry name" value="Probable glycosyl transferase"/>
    <property type="match status" value="1"/>
</dbReference>
<dbReference type="CDD" id="cd04187">
    <property type="entry name" value="DPM1_like_bac"/>
    <property type="match status" value="1"/>
</dbReference>
<evidence type="ECO:0000256" key="3">
    <source>
        <dbReference type="ARBA" id="ARBA00022676"/>
    </source>
</evidence>
<evidence type="ECO:0000256" key="4">
    <source>
        <dbReference type="ARBA" id="ARBA00022679"/>
    </source>
</evidence>
<dbReference type="RefSeq" id="WP_105219966.1">
    <property type="nucleotide sequence ID" value="NZ_CAWNSU010000051.1"/>
</dbReference>
<name>A0A6N8G090_9CHRO</name>
<dbReference type="InterPro" id="IPR050256">
    <property type="entry name" value="Glycosyltransferase_2"/>
</dbReference>
<dbReference type="Proteomes" id="UP000441797">
    <property type="component" value="Unassembled WGS sequence"/>
</dbReference>
<dbReference type="InterPro" id="IPR001173">
    <property type="entry name" value="Glyco_trans_2-like"/>
</dbReference>
<dbReference type="GO" id="GO:0005886">
    <property type="term" value="C:plasma membrane"/>
    <property type="evidence" value="ECO:0007669"/>
    <property type="project" value="UniProtKB-SubCell"/>
</dbReference>
<gene>
    <name evidence="12" type="ORF">BWI75_17090</name>
</gene>
<dbReference type="Gene3D" id="3.90.550.10">
    <property type="entry name" value="Spore Coat Polysaccharide Biosynthesis Protein SpsA, Chain A"/>
    <property type="match status" value="1"/>
</dbReference>
<keyword evidence="3" id="KW-0328">Glycosyltransferase</keyword>
<sequence>MPKYSLVVPIFNEEKTIPALYQRLCIVMERLDGEVELILVNDGSRDRSLQLLRELHDKDPRVCYLSLARNFGHQIAVTAGLNFVRGQVAIVLDGDLQDPPELIPDMIEKWRQGYQVVYAQRTQRRQEGWVKRFTAYCFYRLLKRLADVDIPTDTGDFCLMDRQVVNVLNAMPERNRYIRGLRSWVGFPQTAIRFERDPRFSGEVKYTFAKSLALAVNGLVSFSKVPLRLSTYVGLLAAIVAILMALLVLYWRIFVPSSRLEGFAIILVAIFFIGAVQLVSIGILGEYVGRIYEEVKGRPLYTLAEIGGLNNKEIVTSYNHTQPQSRTTKISNLASEERRTSKDL</sequence>
<protein>
    <submittedName>
        <fullName evidence="12">Glycosyltransferase</fullName>
    </submittedName>
</protein>
<evidence type="ECO:0000256" key="1">
    <source>
        <dbReference type="ARBA" id="ARBA00004651"/>
    </source>
</evidence>
<evidence type="ECO:0000313" key="13">
    <source>
        <dbReference type="Proteomes" id="UP000441797"/>
    </source>
</evidence>
<evidence type="ECO:0000256" key="9">
    <source>
        <dbReference type="SAM" id="MobiDB-lite"/>
    </source>
</evidence>
<dbReference type="GO" id="GO:0016757">
    <property type="term" value="F:glycosyltransferase activity"/>
    <property type="evidence" value="ECO:0007669"/>
    <property type="project" value="UniProtKB-KW"/>
</dbReference>
<comment type="similarity">
    <text evidence="8">Belongs to the glycosyltransferase 2 family. GtrB subfamily.</text>
</comment>
<feature type="compositionally biased region" description="Basic and acidic residues" evidence="9">
    <location>
        <begin position="335"/>
        <end position="344"/>
    </location>
</feature>
<accession>A0A6N8G090</accession>
<evidence type="ECO:0000256" key="2">
    <source>
        <dbReference type="ARBA" id="ARBA00022475"/>
    </source>
</evidence>
<evidence type="ECO:0000256" key="6">
    <source>
        <dbReference type="ARBA" id="ARBA00022989"/>
    </source>
</evidence>
<dbReference type="Pfam" id="PF00535">
    <property type="entry name" value="Glycos_transf_2"/>
    <property type="match status" value="1"/>
</dbReference>
<evidence type="ECO:0000313" key="12">
    <source>
        <dbReference type="EMBL" id="MUL37995.1"/>
    </source>
</evidence>
<keyword evidence="13" id="KW-1185">Reference proteome</keyword>
<feature type="transmembrane region" description="Helical" evidence="10">
    <location>
        <begin position="229"/>
        <end position="251"/>
    </location>
</feature>
<keyword evidence="4 12" id="KW-0808">Transferase</keyword>
<dbReference type="SUPFAM" id="SSF53448">
    <property type="entry name" value="Nucleotide-diphospho-sugar transferases"/>
    <property type="match status" value="1"/>
</dbReference>
<evidence type="ECO:0000256" key="8">
    <source>
        <dbReference type="ARBA" id="ARBA00038152"/>
    </source>
</evidence>
<dbReference type="InterPro" id="IPR029044">
    <property type="entry name" value="Nucleotide-diphossugar_trans"/>
</dbReference>
<keyword evidence="5 10" id="KW-0812">Transmembrane</keyword>
<organism evidence="12 13">
    <name type="scientific">Gloeocapsopsis dulcis AAB1 = 1H9</name>
    <dbReference type="NCBI Taxonomy" id="1433147"/>
    <lineage>
        <taxon>Bacteria</taxon>
        <taxon>Bacillati</taxon>
        <taxon>Cyanobacteriota</taxon>
        <taxon>Cyanophyceae</taxon>
        <taxon>Oscillatoriophycideae</taxon>
        <taxon>Chroococcales</taxon>
        <taxon>Chroococcaceae</taxon>
        <taxon>Gloeocapsopsis</taxon>
        <taxon>Gloeocapsopsis dulcis</taxon>
    </lineage>
</organism>
<proteinExistence type="inferred from homology"/>
<evidence type="ECO:0000256" key="7">
    <source>
        <dbReference type="ARBA" id="ARBA00023136"/>
    </source>
</evidence>
<evidence type="ECO:0000256" key="5">
    <source>
        <dbReference type="ARBA" id="ARBA00022692"/>
    </source>
</evidence>
<evidence type="ECO:0000256" key="10">
    <source>
        <dbReference type="SAM" id="Phobius"/>
    </source>
</evidence>
<dbReference type="PANTHER" id="PTHR48090:SF1">
    <property type="entry name" value="PROPHAGE BACTOPRENOL GLUCOSYL TRANSFERASE HOMOLOG"/>
    <property type="match status" value="1"/>
</dbReference>
<keyword evidence="7 10" id="KW-0472">Membrane</keyword>
<dbReference type="EMBL" id="NAPY01000030">
    <property type="protein sequence ID" value="MUL37995.1"/>
    <property type="molecule type" value="Genomic_DNA"/>
</dbReference>
<dbReference type="OrthoDB" id="9807778at2"/>
<reference evidence="12 13" key="1">
    <citation type="journal article" date="2019" name="Front. Microbiol.">
        <title>Genomic Features for Desiccation Tolerance and Sugar Biosynthesis in the Extremophile Gloeocapsopsis sp. UTEX B3054.</title>
        <authorList>
            <person name="Urrejola C."/>
            <person name="Alcorta J."/>
            <person name="Salas L."/>
            <person name="Vasquez M."/>
            <person name="Polz M.F."/>
            <person name="Vicuna R."/>
            <person name="Diez B."/>
        </authorList>
    </citation>
    <scope>NUCLEOTIDE SEQUENCE [LARGE SCALE GENOMIC DNA]</scope>
    <source>
        <strain evidence="12 13">1H9</strain>
    </source>
</reference>
<evidence type="ECO:0000259" key="11">
    <source>
        <dbReference type="Pfam" id="PF00535"/>
    </source>
</evidence>
<keyword evidence="2" id="KW-1003">Cell membrane</keyword>
<feature type="transmembrane region" description="Helical" evidence="10">
    <location>
        <begin position="263"/>
        <end position="288"/>
    </location>
</feature>
<keyword evidence="6 10" id="KW-1133">Transmembrane helix</keyword>
<dbReference type="AlphaFoldDB" id="A0A6N8G090"/>